<keyword evidence="4 8" id="KW-0472">Membrane</keyword>
<dbReference type="EMBL" id="JACAPU010000012">
    <property type="protein sequence ID" value="NWB46699.1"/>
    <property type="molecule type" value="Genomic_DNA"/>
</dbReference>
<evidence type="ECO:0000256" key="6">
    <source>
        <dbReference type="ARBA" id="ARBA00023237"/>
    </source>
</evidence>
<keyword evidence="3 8" id="KW-0812">Transmembrane</keyword>
<evidence type="ECO:0000256" key="1">
    <source>
        <dbReference type="ARBA" id="ARBA00007613"/>
    </source>
</evidence>
<keyword evidence="8" id="KW-0732">Signal</keyword>
<evidence type="ECO:0000256" key="8">
    <source>
        <dbReference type="RuleBase" id="RU362097"/>
    </source>
</evidence>
<feature type="coiled-coil region" evidence="9">
    <location>
        <begin position="432"/>
        <end position="459"/>
    </location>
</feature>
<dbReference type="SUPFAM" id="SSF56954">
    <property type="entry name" value="Outer membrane efflux proteins (OEP)"/>
    <property type="match status" value="1"/>
</dbReference>
<dbReference type="Gene3D" id="1.20.1600.10">
    <property type="entry name" value="Outer membrane efflux proteins (OEP)"/>
    <property type="match status" value="1"/>
</dbReference>
<comment type="subcellular location">
    <subcellularLocation>
        <location evidence="8">Cell outer membrane</location>
        <topology evidence="8">Lipid-anchor</topology>
    </subcellularLocation>
</comment>
<dbReference type="GO" id="GO:0015562">
    <property type="term" value="F:efflux transmembrane transporter activity"/>
    <property type="evidence" value="ECO:0007669"/>
    <property type="project" value="InterPro"/>
</dbReference>
<evidence type="ECO:0000256" key="3">
    <source>
        <dbReference type="ARBA" id="ARBA00022692"/>
    </source>
</evidence>
<protein>
    <submittedName>
        <fullName evidence="10">Efflux transporter outer membrane subunit</fullName>
    </submittedName>
</protein>
<name>A0A7Y7WC76_9PSED</name>
<dbReference type="NCBIfam" id="TIGR01845">
    <property type="entry name" value="outer_NodT"/>
    <property type="match status" value="1"/>
</dbReference>
<organism evidence="10 11">
    <name type="scientific">Pseudomonas gingeri</name>
    <dbReference type="NCBI Taxonomy" id="117681"/>
    <lineage>
        <taxon>Bacteria</taxon>
        <taxon>Pseudomonadati</taxon>
        <taxon>Pseudomonadota</taxon>
        <taxon>Gammaproteobacteria</taxon>
        <taxon>Pseudomonadales</taxon>
        <taxon>Pseudomonadaceae</taxon>
        <taxon>Pseudomonas</taxon>
    </lineage>
</organism>
<reference evidence="10 11" key="1">
    <citation type="submission" date="2020-04" db="EMBL/GenBank/DDBJ databases">
        <title>Molecular characterization of pseudomonads from Agaricus bisporus reveal novel blotch 2 pathogens in Western Europe.</title>
        <authorList>
            <person name="Taparia T."/>
            <person name="Krijger M."/>
            <person name="Haynes E."/>
            <person name="Elpinstone J.G."/>
            <person name="Noble R."/>
            <person name="Van Der Wolf J."/>
        </authorList>
    </citation>
    <scope>NUCLEOTIDE SEQUENCE [LARGE SCALE GENOMIC DNA]</scope>
    <source>
        <strain evidence="10 11">F1001</strain>
    </source>
</reference>
<accession>A0A7Y7WC76</accession>
<dbReference type="InterPro" id="IPR010131">
    <property type="entry name" value="MdtP/NodT-like"/>
</dbReference>
<dbReference type="PANTHER" id="PTHR30203:SF33">
    <property type="entry name" value="BLR4455 PROTEIN"/>
    <property type="match status" value="1"/>
</dbReference>
<evidence type="ECO:0000256" key="7">
    <source>
        <dbReference type="ARBA" id="ARBA00023288"/>
    </source>
</evidence>
<dbReference type="Gene3D" id="2.20.200.10">
    <property type="entry name" value="Outer membrane efflux proteins (OEP)"/>
    <property type="match status" value="1"/>
</dbReference>
<dbReference type="InterPro" id="IPR003423">
    <property type="entry name" value="OMP_efflux"/>
</dbReference>
<comment type="similarity">
    <text evidence="1 8">Belongs to the outer membrane factor (OMF) (TC 1.B.17) family.</text>
</comment>
<comment type="caution">
    <text evidence="10">The sequence shown here is derived from an EMBL/GenBank/DDBJ whole genome shotgun (WGS) entry which is preliminary data.</text>
</comment>
<evidence type="ECO:0000256" key="9">
    <source>
        <dbReference type="SAM" id="Coils"/>
    </source>
</evidence>
<feature type="signal peptide" evidence="8">
    <location>
        <begin position="1"/>
        <end position="22"/>
    </location>
</feature>
<sequence length="495" mass="52618">MAKHSLLWPSSLCLIASLGLGACSLAPELKVPKTPEPGQFHTQGPWTVATPDDQASREGWWRIYKDPQLDAMQQQLLSNNPDLSAALAHYLQAQGFVAQARSGLFPKIEAIGSGQRIRQSDTRPLRSATSPNVYDSATLGVEVDYEVDLWGRVRDTVAAGVSEAQASQADLASVRLSLQAQLTDNYIHLRGLDWQNQLLSETRDAYTKALSLTEGLHGGGIVSGLDVARARTQLSSVKSQLSQNRVQRALIEHAIAAMLGESASTYSIAANTAPIALPNVPTGLPSTLLQRRPDIAAAERRIAAANSRIGVAKAAWFPAITLSAQGGYQSDEFANLLTAPNLFWVIGPSMVATLFDGGARQAQVDIAKAATDEAAAKYRSVVLGAFEQVENNLSTIAGLDNALVDQRDAAAAAQYSEDLSLARYRQGAVAYLDVVTAQVASLEARRSVLELQTQQLSANVGLIKALGGGWNITQLNGKPEVAVNQAAADSAAAPH</sequence>
<keyword evidence="5 8" id="KW-0564">Palmitate</keyword>
<feature type="chain" id="PRO_5031595588" evidence="8">
    <location>
        <begin position="23"/>
        <end position="495"/>
    </location>
</feature>
<dbReference type="PROSITE" id="PS51257">
    <property type="entry name" value="PROKAR_LIPOPROTEIN"/>
    <property type="match status" value="1"/>
</dbReference>
<dbReference type="AlphaFoldDB" id="A0A7Y7WC76"/>
<evidence type="ECO:0000256" key="2">
    <source>
        <dbReference type="ARBA" id="ARBA00022452"/>
    </source>
</evidence>
<dbReference type="Proteomes" id="UP000582981">
    <property type="component" value="Unassembled WGS sequence"/>
</dbReference>
<evidence type="ECO:0000256" key="4">
    <source>
        <dbReference type="ARBA" id="ARBA00023136"/>
    </source>
</evidence>
<evidence type="ECO:0000256" key="5">
    <source>
        <dbReference type="ARBA" id="ARBA00023139"/>
    </source>
</evidence>
<evidence type="ECO:0000313" key="10">
    <source>
        <dbReference type="EMBL" id="NWB46699.1"/>
    </source>
</evidence>
<dbReference type="GO" id="GO:0009279">
    <property type="term" value="C:cell outer membrane"/>
    <property type="evidence" value="ECO:0007669"/>
    <property type="project" value="UniProtKB-SubCell"/>
</dbReference>
<keyword evidence="9" id="KW-0175">Coiled coil</keyword>
<keyword evidence="7 8" id="KW-0449">Lipoprotein</keyword>
<keyword evidence="6" id="KW-0998">Cell outer membrane</keyword>
<dbReference type="Pfam" id="PF02321">
    <property type="entry name" value="OEP"/>
    <property type="match status" value="2"/>
</dbReference>
<proteinExistence type="inferred from homology"/>
<evidence type="ECO:0000313" key="11">
    <source>
        <dbReference type="Proteomes" id="UP000582981"/>
    </source>
</evidence>
<keyword evidence="2 8" id="KW-1134">Transmembrane beta strand</keyword>
<dbReference type="PANTHER" id="PTHR30203">
    <property type="entry name" value="OUTER MEMBRANE CATION EFFLUX PROTEIN"/>
    <property type="match status" value="1"/>
</dbReference>
<gene>
    <name evidence="10" type="ORF">HX829_09345</name>
</gene>
<dbReference type="RefSeq" id="WP_100941064.1">
    <property type="nucleotide sequence ID" value="NZ_JACAPU010000012.1"/>
</dbReference>